<dbReference type="PATRIC" id="fig|1121015.4.peg.2512"/>
<name>A0A091ANY7_9GAMM</name>
<evidence type="ECO:0000256" key="1">
    <source>
        <dbReference type="SAM" id="MobiDB-lite"/>
    </source>
</evidence>
<evidence type="ECO:0000313" key="3">
    <source>
        <dbReference type="EMBL" id="KFN41086.1"/>
    </source>
</evidence>
<dbReference type="RefSeq" id="WP_022967780.1">
    <property type="nucleotide sequence ID" value="NZ_ATVD01000001.1"/>
</dbReference>
<dbReference type="eggNOG" id="COG4249">
    <property type="taxonomic scope" value="Bacteria"/>
</dbReference>
<protein>
    <recommendedName>
        <fullName evidence="5">Peptidase C13 family protein</fullName>
    </recommendedName>
</protein>
<sequence>MNASDNDLRGSVRLLGQGLSLALFRRPDTRIAAVDFSGFLVLMLVSLLAFEVQDWRLTEGTHHFIADNLGLHGGWFLAVLMVAWLSAKLLLRPAMWLSLGSVMLAASLPWSVLQQELAYRFVDAEPIRLGACLLLIGVALWAVLLRVFGTIAGEASFARRLAVTCLAWGLLAAPWNQHQVAWLWFSDEDVATEDAPLPADALPDSAPSPTKPPISPAELARTGLSENDRRLLAEQPARLKAATGTLRAQTPGKVDLYAVGFAGDGEEAVFRNEVEFFDKLVSARFNAQGRILPLINSPLTTDQVPLATLYNLRTGLADVARRMDTREDVLLLFLTSHGSREHELFVQLGDLPLQQITPRDLRSALDDAGIRWRVVVVSACFSGGFIDALRDAHTLVITASRRDRSSFGCGNSSDITWFGKAFLADGLNHSSDFREAYAIASRRVREWELAEDYTPSSPQISEGALIGARLDAWRATLAPSEPVPFVPAVPASKIEDDSKSNEKR</sequence>
<feature type="transmembrane region" description="Helical" evidence="2">
    <location>
        <begin position="31"/>
        <end position="49"/>
    </location>
</feature>
<keyword evidence="2" id="KW-0812">Transmembrane</keyword>
<accession>A0A091ANY7</accession>
<keyword evidence="4" id="KW-1185">Reference proteome</keyword>
<gene>
    <name evidence="3" type="ORF">N789_04155</name>
</gene>
<dbReference type="EMBL" id="AVCI01000045">
    <property type="protein sequence ID" value="KFN41086.1"/>
    <property type="molecule type" value="Genomic_DNA"/>
</dbReference>
<feature type="compositionally biased region" description="Basic and acidic residues" evidence="1">
    <location>
        <begin position="493"/>
        <end position="504"/>
    </location>
</feature>
<comment type="caution">
    <text evidence="3">The sequence shown here is derived from an EMBL/GenBank/DDBJ whole genome shotgun (WGS) entry which is preliminary data.</text>
</comment>
<keyword evidence="2" id="KW-0472">Membrane</keyword>
<evidence type="ECO:0000313" key="4">
    <source>
        <dbReference type="Proteomes" id="UP000029385"/>
    </source>
</evidence>
<reference evidence="3 4" key="1">
    <citation type="submission" date="2013-09" db="EMBL/GenBank/DDBJ databases">
        <title>Genome sequencing of Arenimonas oryziterrae.</title>
        <authorList>
            <person name="Chen F."/>
            <person name="Wang G."/>
        </authorList>
    </citation>
    <scope>NUCLEOTIDE SEQUENCE [LARGE SCALE GENOMIC DNA]</scope>
    <source>
        <strain evidence="3 4">YC6267</strain>
    </source>
</reference>
<feature type="transmembrane region" description="Helical" evidence="2">
    <location>
        <begin position="94"/>
        <end position="112"/>
    </location>
</feature>
<feature type="region of interest" description="Disordered" evidence="1">
    <location>
        <begin position="196"/>
        <end position="220"/>
    </location>
</feature>
<evidence type="ECO:0000256" key="2">
    <source>
        <dbReference type="SAM" id="Phobius"/>
    </source>
</evidence>
<dbReference type="GO" id="GO:0008233">
    <property type="term" value="F:peptidase activity"/>
    <property type="evidence" value="ECO:0007669"/>
    <property type="project" value="InterPro"/>
</dbReference>
<feature type="region of interest" description="Disordered" evidence="1">
    <location>
        <begin position="482"/>
        <end position="504"/>
    </location>
</feature>
<proteinExistence type="predicted"/>
<organism evidence="3 4">
    <name type="scientific">Arenimonas oryziterrae DSM 21050 = YC6267</name>
    <dbReference type="NCBI Taxonomy" id="1121015"/>
    <lineage>
        <taxon>Bacteria</taxon>
        <taxon>Pseudomonadati</taxon>
        <taxon>Pseudomonadota</taxon>
        <taxon>Gammaproteobacteria</taxon>
        <taxon>Lysobacterales</taxon>
        <taxon>Lysobacteraceae</taxon>
        <taxon>Arenimonas</taxon>
    </lineage>
</organism>
<dbReference type="AlphaFoldDB" id="A0A091ANY7"/>
<feature type="transmembrane region" description="Helical" evidence="2">
    <location>
        <begin position="69"/>
        <end position="87"/>
    </location>
</feature>
<dbReference type="STRING" id="1121015.GCA_000420545_00104"/>
<evidence type="ECO:0008006" key="5">
    <source>
        <dbReference type="Google" id="ProtNLM"/>
    </source>
</evidence>
<dbReference type="Gene3D" id="3.40.50.1460">
    <property type="match status" value="1"/>
</dbReference>
<dbReference type="Pfam" id="PF01650">
    <property type="entry name" value="Peptidase_C13"/>
    <property type="match status" value="1"/>
</dbReference>
<feature type="compositionally biased region" description="Low complexity" evidence="1">
    <location>
        <begin position="196"/>
        <end position="208"/>
    </location>
</feature>
<dbReference type="OrthoDB" id="345222at2"/>
<feature type="transmembrane region" description="Helical" evidence="2">
    <location>
        <begin position="127"/>
        <end position="145"/>
    </location>
</feature>
<dbReference type="Proteomes" id="UP000029385">
    <property type="component" value="Unassembled WGS sequence"/>
</dbReference>
<feature type="transmembrane region" description="Helical" evidence="2">
    <location>
        <begin position="157"/>
        <end position="175"/>
    </location>
</feature>
<keyword evidence="2" id="KW-1133">Transmembrane helix</keyword>
<dbReference type="InterPro" id="IPR001096">
    <property type="entry name" value="Peptidase_C13"/>
</dbReference>
<dbReference type="GO" id="GO:0006508">
    <property type="term" value="P:proteolysis"/>
    <property type="evidence" value="ECO:0007669"/>
    <property type="project" value="InterPro"/>
</dbReference>